<dbReference type="GeneID" id="19175662"/>
<dbReference type="eggNOG" id="ENOG502T5QI">
    <property type="taxonomic scope" value="Eukaryota"/>
</dbReference>
<evidence type="ECO:0000313" key="2">
    <source>
        <dbReference type="Proteomes" id="UP000019473"/>
    </source>
</evidence>
<dbReference type="Proteomes" id="UP000019473">
    <property type="component" value="Unassembled WGS sequence"/>
</dbReference>
<evidence type="ECO:0000313" key="1">
    <source>
        <dbReference type="EMBL" id="EXJ64710.1"/>
    </source>
</evidence>
<dbReference type="VEuPathDB" id="FungiDB:A1O7_01048"/>
<keyword evidence="2" id="KW-1185">Reference proteome</keyword>
<dbReference type="HOGENOM" id="CLU_1686392_0_0_1"/>
<dbReference type="RefSeq" id="XP_007753277.1">
    <property type="nucleotide sequence ID" value="XM_007755087.1"/>
</dbReference>
<dbReference type="OrthoDB" id="4161753at2759"/>
<accession>W9WI93</accession>
<dbReference type="AlphaFoldDB" id="W9WI93"/>
<protein>
    <submittedName>
        <fullName evidence="1">Uncharacterized protein</fullName>
    </submittedName>
</protein>
<name>W9WI93_9EURO</name>
<organism evidence="1 2">
    <name type="scientific">Cladophialophora yegresii CBS 114405</name>
    <dbReference type="NCBI Taxonomy" id="1182544"/>
    <lineage>
        <taxon>Eukaryota</taxon>
        <taxon>Fungi</taxon>
        <taxon>Dikarya</taxon>
        <taxon>Ascomycota</taxon>
        <taxon>Pezizomycotina</taxon>
        <taxon>Eurotiomycetes</taxon>
        <taxon>Chaetothyriomycetidae</taxon>
        <taxon>Chaetothyriales</taxon>
        <taxon>Herpotrichiellaceae</taxon>
        <taxon>Cladophialophora</taxon>
    </lineage>
</organism>
<dbReference type="EMBL" id="AMGW01000001">
    <property type="protein sequence ID" value="EXJ64710.1"/>
    <property type="molecule type" value="Genomic_DNA"/>
</dbReference>
<proteinExistence type="predicted"/>
<reference evidence="1 2" key="1">
    <citation type="submission" date="2013-03" db="EMBL/GenBank/DDBJ databases">
        <title>The Genome Sequence of Cladophialophora yegresii CBS 114405.</title>
        <authorList>
            <consortium name="The Broad Institute Genomics Platform"/>
            <person name="Cuomo C."/>
            <person name="de Hoog S."/>
            <person name="Gorbushina A."/>
            <person name="Walker B."/>
            <person name="Young S.K."/>
            <person name="Zeng Q."/>
            <person name="Gargeya S."/>
            <person name="Fitzgerald M."/>
            <person name="Haas B."/>
            <person name="Abouelleil A."/>
            <person name="Allen A.W."/>
            <person name="Alvarado L."/>
            <person name="Arachchi H.M."/>
            <person name="Berlin A.M."/>
            <person name="Chapman S.B."/>
            <person name="Gainer-Dewar J."/>
            <person name="Goldberg J."/>
            <person name="Griggs A."/>
            <person name="Gujja S."/>
            <person name="Hansen M."/>
            <person name="Howarth C."/>
            <person name="Imamovic A."/>
            <person name="Ireland A."/>
            <person name="Larimer J."/>
            <person name="McCowan C."/>
            <person name="Murphy C."/>
            <person name="Pearson M."/>
            <person name="Poon T.W."/>
            <person name="Priest M."/>
            <person name="Roberts A."/>
            <person name="Saif S."/>
            <person name="Shea T."/>
            <person name="Sisk P."/>
            <person name="Sykes S."/>
            <person name="Wortman J."/>
            <person name="Nusbaum C."/>
            <person name="Birren B."/>
        </authorList>
    </citation>
    <scope>NUCLEOTIDE SEQUENCE [LARGE SCALE GENOMIC DNA]</scope>
    <source>
        <strain evidence="1 2">CBS 114405</strain>
    </source>
</reference>
<gene>
    <name evidence="1" type="ORF">A1O7_01048</name>
</gene>
<sequence>MPFSPFDIGSFSKEKKETILWRFCELLTDKGSDFTIREGNGNAADHVVPGICQLWDYPGYWATFFQNYPIVFALHFDYNGCSSPTDKHRNGIHMPDYGTDDCYHNFEQVLVENCLFTINAVNEMKIGAYPIVGGMLFKDCMRWTVMAPRSDLGPQY</sequence>
<comment type="caution">
    <text evidence="1">The sequence shown here is derived from an EMBL/GenBank/DDBJ whole genome shotgun (WGS) entry which is preliminary data.</text>
</comment>